<organism evidence="1 2">
    <name type="scientific">Cirrhinus molitorella</name>
    <name type="common">mud carp</name>
    <dbReference type="NCBI Taxonomy" id="172907"/>
    <lineage>
        <taxon>Eukaryota</taxon>
        <taxon>Metazoa</taxon>
        <taxon>Chordata</taxon>
        <taxon>Craniata</taxon>
        <taxon>Vertebrata</taxon>
        <taxon>Euteleostomi</taxon>
        <taxon>Actinopterygii</taxon>
        <taxon>Neopterygii</taxon>
        <taxon>Teleostei</taxon>
        <taxon>Ostariophysi</taxon>
        <taxon>Cypriniformes</taxon>
        <taxon>Cyprinidae</taxon>
        <taxon>Labeoninae</taxon>
        <taxon>Labeonini</taxon>
        <taxon>Cirrhinus</taxon>
    </lineage>
</organism>
<dbReference type="EMBL" id="JAYMGO010000003">
    <property type="protein sequence ID" value="KAL1277909.1"/>
    <property type="molecule type" value="Genomic_DNA"/>
</dbReference>
<reference evidence="1 2" key="1">
    <citation type="submission" date="2023-09" db="EMBL/GenBank/DDBJ databases">
        <authorList>
            <person name="Wang M."/>
        </authorList>
    </citation>
    <scope>NUCLEOTIDE SEQUENCE [LARGE SCALE GENOMIC DNA]</scope>
    <source>
        <strain evidence="1">GT-2023</strain>
        <tissue evidence="1">Liver</tissue>
    </source>
</reference>
<gene>
    <name evidence="1" type="ORF">QQF64_024582</name>
</gene>
<dbReference type="Proteomes" id="UP001558613">
    <property type="component" value="Unassembled WGS sequence"/>
</dbReference>
<evidence type="ECO:0000313" key="2">
    <source>
        <dbReference type="Proteomes" id="UP001558613"/>
    </source>
</evidence>
<proteinExistence type="predicted"/>
<comment type="caution">
    <text evidence="1">The sequence shown here is derived from an EMBL/GenBank/DDBJ whole genome shotgun (WGS) entry which is preliminary data.</text>
</comment>
<evidence type="ECO:0000313" key="1">
    <source>
        <dbReference type="EMBL" id="KAL1277909.1"/>
    </source>
</evidence>
<keyword evidence="2" id="KW-1185">Reference proteome</keyword>
<name>A0ABR3NLX7_9TELE</name>
<sequence length="70" mass="7668">MKVHENEPVTSTAVSLSNHMVNTQLPNRKSDLTVTVCLISAGLEVKRCCGQLWNVESASGADLEPIRMQE</sequence>
<protein>
    <submittedName>
        <fullName evidence="1">Uncharacterized protein</fullName>
    </submittedName>
</protein>
<accession>A0ABR3NLX7</accession>